<dbReference type="PANTHER" id="PTHR47432:SF1">
    <property type="entry name" value="CELL WALL ASSEMBLY REGULATOR SMI1"/>
    <property type="match status" value="1"/>
</dbReference>
<reference evidence="4 5" key="1">
    <citation type="submission" date="2020-01" db="EMBL/GenBank/DDBJ databases">
        <title>Herbidospora sp. NEAU-GS84 nov., a novel actinomycete isolated from soil.</title>
        <authorList>
            <person name="Han L."/>
        </authorList>
    </citation>
    <scope>NUCLEOTIDE SEQUENCE [LARGE SCALE GENOMIC DNA]</scope>
    <source>
        <strain evidence="4 5">NEAU-GS84</strain>
    </source>
</reference>
<dbReference type="SUPFAM" id="SSF160631">
    <property type="entry name" value="SMI1/KNR4-like"/>
    <property type="match status" value="1"/>
</dbReference>
<feature type="domain" description="Knr4/Smi1-like" evidence="3">
    <location>
        <begin position="210"/>
        <end position="337"/>
    </location>
</feature>
<dbReference type="AlphaFoldDB" id="A0A7C9NKA6"/>
<dbReference type="InterPro" id="IPR051873">
    <property type="entry name" value="KNR4/SMI1_regulator"/>
</dbReference>
<evidence type="ECO:0000259" key="3">
    <source>
        <dbReference type="SMART" id="SM00860"/>
    </source>
</evidence>
<dbReference type="InterPro" id="IPR037883">
    <property type="entry name" value="Knr4/Smi1-like_sf"/>
</dbReference>
<proteinExistence type="predicted"/>
<name>A0A7C9NKA6_9ACTN</name>
<dbReference type="Proteomes" id="UP000479526">
    <property type="component" value="Unassembled WGS sequence"/>
</dbReference>
<dbReference type="Gene3D" id="3.40.1580.10">
    <property type="entry name" value="SMI1/KNR4-like"/>
    <property type="match status" value="1"/>
</dbReference>
<gene>
    <name evidence="4" type="ORF">GT755_23970</name>
</gene>
<feature type="region of interest" description="Disordered" evidence="1">
    <location>
        <begin position="37"/>
        <end position="56"/>
    </location>
</feature>
<comment type="caution">
    <text evidence="4">The sequence shown here is derived from an EMBL/GenBank/DDBJ whole genome shotgun (WGS) entry which is preliminary data.</text>
</comment>
<dbReference type="Pfam" id="PF09346">
    <property type="entry name" value="SMI1_KNR4"/>
    <property type="match status" value="1"/>
</dbReference>
<evidence type="ECO:0000313" key="5">
    <source>
        <dbReference type="Proteomes" id="UP000479526"/>
    </source>
</evidence>
<dbReference type="PANTHER" id="PTHR47432">
    <property type="entry name" value="CELL WALL ASSEMBLY REGULATOR SMI1"/>
    <property type="match status" value="1"/>
</dbReference>
<sequence length="357" mass="38777">MRRLLTPRALILFSATVAATVAVVFFLRRPRPASLVAPEPKEQTAAPWPPEPILGRPTEEDLVRMRGEYVPPKPRRPLPRWAVGGIVLAVVAGLGQLFVYAVFDEPRIPAAPGHACAPPGCDTETVDEFTWSVLSEADPGLVYESVPDDGFEPPPPLVVGPDADCVPSRGAPVVAAPAKRTTRLVNRQWRRIEAWLGKNAPESRAALGAPARPRAIAEAEAVMGLRFPDDLKASLLRHDGGLGIMLDHLMPVARIAETWRSLCDIDAEDVADARDDWWDGRMIPIGEDGMGNHLIVDSVVGDVGDSDHEGTLTFEPGGVRIGSHLELLEKVADALERNEPLGWWRPRVVGGVLAWEP</sequence>
<accession>A0A7C9NKA6</accession>
<dbReference type="EMBL" id="WXEW01000007">
    <property type="protein sequence ID" value="NAS24732.1"/>
    <property type="molecule type" value="Genomic_DNA"/>
</dbReference>
<dbReference type="SMART" id="SM00860">
    <property type="entry name" value="SMI1_KNR4"/>
    <property type="match status" value="1"/>
</dbReference>
<protein>
    <recommendedName>
        <fullName evidence="3">Knr4/Smi1-like domain-containing protein</fullName>
    </recommendedName>
</protein>
<organism evidence="4 5">
    <name type="scientific">Herbidospora solisilvae</name>
    <dbReference type="NCBI Taxonomy" id="2696284"/>
    <lineage>
        <taxon>Bacteria</taxon>
        <taxon>Bacillati</taxon>
        <taxon>Actinomycetota</taxon>
        <taxon>Actinomycetes</taxon>
        <taxon>Streptosporangiales</taxon>
        <taxon>Streptosporangiaceae</taxon>
        <taxon>Herbidospora</taxon>
    </lineage>
</organism>
<evidence type="ECO:0000313" key="4">
    <source>
        <dbReference type="EMBL" id="NAS24732.1"/>
    </source>
</evidence>
<feature type="transmembrane region" description="Helical" evidence="2">
    <location>
        <begin position="6"/>
        <end position="27"/>
    </location>
</feature>
<keyword evidence="2" id="KW-0812">Transmembrane</keyword>
<keyword evidence="2" id="KW-1133">Transmembrane helix</keyword>
<feature type="transmembrane region" description="Helical" evidence="2">
    <location>
        <begin position="81"/>
        <end position="103"/>
    </location>
</feature>
<dbReference type="InterPro" id="IPR018958">
    <property type="entry name" value="Knr4/Smi1-like_dom"/>
</dbReference>
<evidence type="ECO:0000256" key="1">
    <source>
        <dbReference type="SAM" id="MobiDB-lite"/>
    </source>
</evidence>
<keyword evidence="2" id="KW-0472">Membrane</keyword>
<evidence type="ECO:0000256" key="2">
    <source>
        <dbReference type="SAM" id="Phobius"/>
    </source>
</evidence>
<keyword evidence="5" id="KW-1185">Reference proteome</keyword>
<dbReference type="RefSeq" id="WP_161481879.1">
    <property type="nucleotide sequence ID" value="NZ_WXEW01000007.1"/>
</dbReference>